<dbReference type="OrthoDB" id="445152at2759"/>
<evidence type="ECO:0008006" key="3">
    <source>
        <dbReference type="Google" id="ProtNLM"/>
    </source>
</evidence>
<organism evidence="1 2">
    <name type="scientific">Bremia lactucae</name>
    <name type="common">Lettuce downy mildew</name>
    <dbReference type="NCBI Taxonomy" id="4779"/>
    <lineage>
        <taxon>Eukaryota</taxon>
        <taxon>Sar</taxon>
        <taxon>Stramenopiles</taxon>
        <taxon>Oomycota</taxon>
        <taxon>Peronosporomycetes</taxon>
        <taxon>Peronosporales</taxon>
        <taxon>Peronosporaceae</taxon>
        <taxon>Bremia</taxon>
    </lineage>
</organism>
<evidence type="ECO:0000313" key="1">
    <source>
        <dbReference type="EMBL" id="TDH72266.1"/>
    </source>
</evidence>
<sequence>MANNSLRQMVLGCNAGWSVPVCLLKQASERNITADVKSWLSSKLTRHPSVSKVEYNEAKQESMATLSCSFRITLAEDGYRWTEEIAVMLPKIYVGLASDGKSLTSSSAPANVLKNLYPSPSTTTYRRRLLIRHHAFRHKMLTYTITQRGSSIHVLFFEDHQPPLIIHNQWQHLLAIRNVSFPSDPEGIGSNFYLEYDWSLQAIAKQHCLESKELLANNEKTDAESLHFSEWLEASSLSQDRSKMPRSNSKDRTRYQIGSPQYGWSNSLWQIGGIQFASLTKNEGSALAELGLTFLIMSFYRAGSWLISITCLEDPSRDSLSTSMPPLVVPSVASLMPLNQSTQSFLKVGVILDKFLLHFCDEHDTVRDATGMMLYPDILQFSCDDVSIIFNTAPDPPEASRHNSRLGYLSHIRSYTSLYISIEHIEVGHFVQACNFPLLLSFRKTHKDNNLLQLDRVRKHERLSTLTQKLLNKKLPKSAESPCITTRIIFADTWDSITTPSFYHSIELKISPAIIQVEDDILTHLNAFIQPFFAAREGKALCRAMNESFIQTTLQNTDAWSLHAYESSVITKQRKVYIEWLKISDVQVTITARVSIPVLNSFDCTPLHFGSTKMREVFSFPDQLYKDVAANYVVDTIVCSPMLLMSLNILGNPAGFLRRFGQGVKDLVEIPLTASRNGYNPWTLTKGVAGGFTSFLSHTAAAVLTSVSGFTYSISRTMDQVTLPADQLRKRHYSRPTHLSSAVADGLESLGSSFVGAATGLVTTPIAIYKERQMQGLDTGFRNVVGSVGMGLVGIVAQPVGGIASLVSMTSDGLLYGLKENRAKLHDSPSRVNARPNELLRYKLKVLSNAFESYLVFAHGVWIIPDENSQLVLEHQAECIIEEKPKSPENDSLRGLLLPRDVTRPLAQVTVVCSKELVYVVGVTKAQNQVVLIRTSLKSIEAVEESLQEPTMFDLGIKTSSSAEWLHFRLPPQQRRHLSHHLRLLLAGDASIQV</sequence>
<dbReference type="KEGG" id="blac:94347437"/>
<keyword evidence="2" id="KW-1185">Reference proteome</keyword>
<proteinExistence type="predicted"/>
<gene>
    <name evidence="1" type="ORF">CCR75_003672</name>
</gene>
<dbReference type="Proteomes" id="UP000294530">
    <property type="component" value="Unassembled WGS sequence"/>
</dbReference>
<evidence type="ECO:0000313" key="2">
    <source>
        <dbReference type="Proteomes" id="UP000294530"/>
    </source>
</evidence>
<protein>
    <recommendedName>
        <fullName evidence="3">Vacuolar protein sorting-associated protein 13 DH-like domain-containing protein</fullName>
    </recommendedName>
</protein>
<reference evidence="1 2" key="1">
    <citation type="journal article" date="2021" name="Genome Biol.">
        <title>AFLAP: assembly-free linkage analysis pipeline using k-mers from genome sequencing data.</title>
        <authorList>
            <person name="Fletcher K."/>
            <person name="Zhang L."/>
            <person name="Gil J."/>
            <person name="Han R."/>
            <person name="Cavanaugh K."/>
            <person name="Michelmore R."/>
        </authorList>
    </citation>
    <scope>NUCLEOTIDE SEQUENCE [LARGE SCALE GENOMIC DNA]</scope>
    <source>
        <strain evidence="1 2">SF5</strain>
    </source>
</reference>
<dbReference type="PANTHER" id="PTHR12517:SF0">
    <property type="entry name" value="INTERMEMBRANE LIPID TRANSFER PROTEIN VPS13B"/>
    <property type="match status" value="1"/>
</dbReference>
<dbReference type="EMBL" id="SHOA02000012">
    <property type="protein sequence ID" value="TDH72266.1"/>
    <property type="molecule type" value="Genomic_DNA"/>
</dbReference>
<accession>A0A976NY81</accession>
<dbReference type="InterPro" id="IPR039782">
    <property type="entry name" value="VPS13B"/>
</dbReference>
<dbReference type="RefSeq" id="XP_067821765.1">
    <property type="nucleotide sequence ID" value="XM_067961766.1"/>
</dbReference>
<dbReference type="AlphaFoldDB" id="A0A976NY81"/>
<dbReference type="GeneID" id="94347437"/>
<name>A0A976NY81_BRELC</name>
<comment type="caution">
    <text evidence="1">The sequence shown here is derived from an EMBL/GenBank/DDBJ whole genome shotgun (WGS) entry which is preliminary data.</text>
</comment>
<dbReference type="PANTHER" id="PTHR12517">
    <property type="entry name" value="VACUOLAR PROTEIN SORTING-ASSOCIATED PROTEIN 13B"/>
    <property type="match status" value="1"/>
</dbReference>